<comment type="caution">
    <text evidence="11">The sequence shown here is derived from an EMBL/GenBank/DDBJ whole genome shotgun (WGS) entry which is preliminary data.</text>
</comment>
<keyword evidence="6 10" id="KW-0653">Protein transport</keyword>
<keyword evidence="12" id="KW-1185">Reference proteome</keyword>
<keyword evidence="5 10" id="KW-0812">Transmembrane</keyword>
<dbReference type="InterPro" id="IPR004692">
    <property type="entry name" value="SecG"/>
</dbReference>
<feature type="transmembrane region" description="Helical" evidence="10">
    <location>
        <begin position="6"/>
        <end position="25"/>
    </location>
</feature>
<comment type="similarity">
    <text evidence="2 10">Belongs to the SecG family.</text>
</comment>
<sequence length="80" mass="8576">MEILKMVLMILFAIDCIALTVIVLLQEGKSAGLGTIGGMADTYWGQNKGRSMEGTLVKSTKFLAILFVVLAAVLNLNVFA</sequence>
<proteinExistence type="inferred from homology"/>
<keyword evidence="4 10" id="KW-1003">Cell membrane</keyword>
<keyword evidence="9 10" id="KW-0472">Membrane</keyword>
<evidence type="ECO:0000256" key="10">
    <source>
        <dbReference type="RuleBase" id="RU365087"/>
    </source>
</evidence>
<evidence type="ECO:0000256" key="6">
    <source>
        <dbReference type="ARBA" id="ARBA00022927"/>
    </source>
</evidence>
<dbReference type="EMBL" id="JAOQJU010000038">
    <property type="protein sequence ID" value="MCU6688160.1"/>
    <property type="molecule type" value="Genomic_DNA"/>
</dbReference>
<evidence type="ECO:0000256" key="3">
    <source>
        <dbReference type="ARBA" id="ARBA00022448"/>
    </source>
</evidence>
<protein>
    <recommendedName>
        <fullName evidence="10">Protein-export membrane protein SecG</fullName>
    </recommendedName>
</protein>
<name>A0ABT2RRY7_9FIRM</name>
<dbReference type="Pfam" id="PF03840">
    <property type="entry name" value="SecG"/>
    <property type="match status" value="1"/>
</dbReference>
<accession>A0ABT2RRY7</accession>
<comment type="function">
    <text evidence="10">Involved in protein export. Participates in an early event of protein translocation.</text>
</comment>
<dbReference type="RefSeq" id="WP_158372106.1">
    <property type="nucleotide sequence ID" value="NZ_JAOQJU010000038.1"/>
</dbReference>
<dbReference type="Proteomes" id="UP001652431">
    <property type="component" value="Unassembled WGS sequence"/>
</dbReference>
<evidence type="ECO:0000256" key="4">
    <source>
        <dbReference type="ARBA" id="ARBA00022475"/>
    </source>
</evidence>
<comment type="subcellular location">
    <subcellularLocation>
        <location evidence="1 10">Cell membrane</location>
        <topology evidence="1 10">Multi-pass membrane protein</topology>
    </subcellularLocation>
</comment>
<dbReference type="PANTHER" id="PTHR34182:SF1">
    <property type="entry name" value="PROTEIN-EXPORT MEMBRANE PROTEIN SECG"/>
    <property type="match status" value="1"/>
</dbReference>
<keyword evidence="7 10" id="KW-1133">Transmembrane helix</keyword>
<dbReference type="PANTHER" id="PTHR34182">
    <property type="entry name" value="PROTEIN-EXPORT MEMBRANE PROTEIN SECG"/>
    <property type="match status" value="1"/>
</dbReference>
<organism evidence="11 12">
    <name type="scientific">Dorea acetigenes</name>
    <dbReference type="NCBI Taxonomy" id="2981787"/>
    <lineage>
        <taxon>Bacteria</taxon>
        <taxon>Bacillati</taxon>
        <taxon>Bacillota</taxon>
        <taxon>Clostridia</taxon>
        <taxon>Lachnospirales</taxon>
        <taxon>Lachnospiraceae</taxon>
        <taxon>Dorea</taxon>
    </lineage>
</organism>
<dbReference type="NCBIfam" id="TIGR00810">
    <property type="entry name" value="secG"/>
    <property type="match status" value="1"/>
</dbReference>
<dbReference type="PRINTS" id="PR01651">
    <property type="entry name" value="SECGEXPORT"/>
</dbReference>
<evidence type="ECO:0000313" key="11">
    <source>
        <dbReference type="EMBL" id="MCU6688160.1"/>
    </source>
</evidence>
<feature type="transmembrane region" description="Helical" evidence="10">
    <location>
        <begin position="62"/>
        <end position="79"/>
    </location>
</feature>
<reference evidence="11 12" key="1">
    <citation type="journal article" date="2021" name="ISME Commun">
        <title>Automated analysis of genomic sequences facilitates high-throughput and comprehensive description of bacteria.</title>
        <authorList>
            <person name="Hitch T.C.A."/>
        </authorList>
    </citation>
    <scope>NUCLEOTIDE SEQUENCE [LARGE SCALE GENOMIC DNA]</scope>
    <source>
        <strain evidence="11 12">Sanger_03</strain>
    </source>
</reference>
<evidence type="ECO:0000256" key="9">
    <source>
        <dbReference type="ARBA" id="ARBA00023136"/>
    </source>
</evidence>
<gene>
    <name evidence="11" type="primary">secG</name>
    <name evidence="11" type="ORF">OCV99_16805</name>
</gene>
<evidence type="ECO:0000256" key="5">
    <source>
        <dbReference type="ARBA" id="ARBA00022692"/>
    </source>
</evidence>
<evidence type="ECO:0000313" key="12">
    <source>
        <dbReference type="Proteomes" id="UP001652431"/>
    </source>
</evidence>
<evidence type="ECO:0000256" key="1">
    <source>
        <dbReference type="ARBA" id="ARBA00004651"/>
    </source>
</evidence>
<keyword evidence="3 10" id="KW-0813">Transport</keyword>
<evidence type="ECO:0000256" key="2">
    <source>
        <dbReference type="ARBA" id="ARBA00008445"/>
    </source>
</evidence>
<evidence type="ECO:0000256" key="8">
    <source>
        <dbReference type="ARBA" id="ARBA00023010"/>
    </source>
</evidence>
<keyword evidence="8 10" id="KW-0811">Translocation</keyword>
<evidence type="ECO:0000256" key="7">
    <source>
        <dbReference type="ARBA" id="ARBA00022989"/>
    </source>
</evidence>